<keyword evidence="1" id="KW-1133">Transmembrane helix</keyword>
<dbReference type="HOGENOM" id="CLU_032967_1_0_6"/>
<gene>
    <name evidence="2" type="ORF">F945_00715</name>
</gene>
<accession>S3NJI8</accession>
<evidence type="ECO:0000313" key="2">
    <source>
        <dbReference type="EMBL" id="EPF79827.1"/>
    </source>
</evidence>
<protein>
    <recommendedName>
        <fullName evidence="4">DKNYY family protein</fullName>
    </recommendedName>
</protein>
<organism evidence="2 3">
    <name type="scientific">Acinetobacter rudis CIP 110305</name>
    <dbReference type="NCBI Taxonomy" id="421052"/>
    <lineage>
        <taxon>Bacteria</taxon>
        <taxon>Pseudomonadati</taxon>
        <taxon>Pseudomonadota</taxon>
        <taxon>Gammaproteobacteria</taxon>
        <taxon>Moraxellales</taxon>
        <taxon>Moraxellaceae</taxon>
        <taxon>Acinetobacter</taxon>
    </lineage>
</organism>
<evidence type="ECO:0000313" key="3">
    <source>
        <dbReference type="Proteomes" id="UP000014568"/>
    </source>
</evidence>
<comment type="caution">
    <text evidence="2">The sequence shown here is derived from an EMBL/GenBank/DDBJ whole genome shotgun (WGS) entry which is preliminary data.</text>
</comment>
<dbReference type="InterPro" id="IPR027375">
    <property type="entry name" value="DKNYY"/>
</dbReference>
<keyword evidence="1" id="KW-0472">Membrane</keyword>
<sequence length="470" mass="53444">MQNNHKVAGIALIILAIAVAGFCSGFIMDLNQPSSFEIDHESQDINNSIFKIYRGQIYASVPSNGEYPMPEADPASFRSLNQDGRYQNRQFAVDQRHAYCGNLSVAALNPATTHALEHNYFSDGLNTVYCAAMSQRNPEVSGFKEIKQTWLYGWGLADKPQTYNYQVVHLPKSTVPYRAILNADIVTNGQAVYYKGLAMPEANPNHLEAVAVPQDDQSIRLSHEFYHDQNSVFFKHHKLDIKSNNQLYSFYIDGLDQAYLFDPRQGQVIVDQLAFDPQNRPYQLLSSYGSHVNHAFFLSKQGVYFFDRKTQRIERAGDNPFLEGTWQEISPLIFSYNNQTYFLHGSSRRGGNKNPRLISRSTHLYQLKDAPAGAWQKVQDVGTHHFAEVWKKGEKYYYFDRLGSSQLIGQVIYEIQGTQALQLLLQGDPTADEIRKLTRQDQLKSVATTEVLKATTYYQKMLFGMIALPS</sequence>
<keyword evidence="3" id="KW-1185">Reference proteome</keyword>
<dbReference type="Proteomes" id="UP000014568">
    <property type="component" value="Unassembled WGS sequence"/>
</dbReference>
<name>S3NJI8_9GAMM</name>
<dbReference type="RefSeq" id="WP_016655146.1">
    <property type="nucleotide sequence ID" value="NZ_KE340351.1"/>
</dbReference>
<evidence type="ECO:0000256" key="1">
    <source>
        <dbReference type="SAM" id="Phobius"/>
    </source>
</evidence>
<dbReference type="EMBL" id="ATGI01000006">
    <property type="protein sequence ID" value="EPF79827.1"/>
    <property type="molecule type" value="Genomic_DNA"/>
</dbReference>
<proteinExistence type="predicted"/>
<dbReference type="OrthoDB" id="8647779at2"/>
<dbReference type="Pfam" id="PF13644">
    <property type="entry name" value="DKNYY"/>
    <property type="match status" value="1"/>
</dbReference>
<keyword evidence="1" id="KW-0812">Transmembrane</keyword>
<dbReference type="STRING" id="632955.GCA_000829675_02944"/>
<dbReference type="PATRIC" id="fig|421052.3.peg.705"/>
<reference evidence="2 3" key="1">
    <citation type="submission" date="2013-06" db="EMBL/GenBank/DDBJ databases">
        <title>The Genome Sequence of Acinetobacter rudis CIP 110305.</title>
        <authorList>
            <consortium name="The Broad Institute Genome Sequencing Platform"/>
            <consortium name="The Broad Institute Genome Sequencing Center for Infectious Disease"/>
            <person name="Cerqueira G."/>
            <person name="Feldgarden M."/>
            <person name="Courvalin P."/>
            <person name="Perichon B."/>
            <person name="Grillot-Courvalin C."/>
            <person name="Clermont D."/>
            <person name="Rocha E."/>
            <person name="Yoon E.-J."/>
            <person name="Nemec A."/>
            <person name="Young S.K."/>
            <person name="Zeng Q."/>
            <person name="Gargeya S."/>
            <person name="Fitzgerald M."/>
            <person name="Abouelleil A."/>
            <person name="Alvarado L."/>
            <person name="Berlin A.M."/>
            <person name="Chapman S.B."/>
            <person name="Dewar J."/>
            <person name="Goldberg J."/>
            <person name="Griggs A."/>
            <person name="Gujja S."/>
            <person name="Hansen M."/>
            <person name="Howarth C."/>
            <person name="Imamovic A."/>
            <person name="Larimer J."/>
            <person name="McCowan C."/>
            <person name="Murphy C."/>
            <person name="Pearson M."/>
            <person name="Priest M."/>
            <person name="Roberts A."/>
            <person name="Saif S."/>
            <person name="Shea T."/>
            <person name="Sykes S."/>
            <person name="Wortman J."/>
            <person name="Nusbaum C."/>
            <person name="Birren B."/>
        </authorList>
    </citation>
    <scope>NUCLEOTIDE SEQUENCE [LARGE SCALE GENOMIC DNA]</scope>
    <source>
        <strain evidence="2 3">CIP 110305</strain>
    </source>
</reference>
<dbReference type="eggNOG" id="ENOG502Z8QC">
    <property type="taxonomic scope" value="Bacteria"/>
</dbReference>
<evidence type="ECO:0008006" key="4">
    <source>
        <dbReference type="Google" id="ProtNLM"/>
    </source>
</evidence>
<dbReference type="AlphaFoldDB" id="S3NJI8"/>
<feature type="transmembrane region" description="Helical" evidence="1">
    <location>
        <begin position="7"/>
        <end position="28"/>
    </location>
</feature>